<dbReference type="KEGG" id="cfm:BJL90_15775"/>
<sequence length="361" mass="43701">MKRYGYLYEQIYDFENLYLAYLEARKDKRFRDEVLEFSANLEENLIQIQNELIWKMYKVGNYREFYVYEPKKRLIMALPFKDRVVQWAVYRILNPLFEKTYIEHSYACRIGRGTHQAAKKLQYWLRQIDRKPQKYYYLKMDISKYFYRVDHSIALKILSKKIKDKDVFWLMREIIQSEDMAFGLPLGMEPGDCPKHMRLHDKGMPIGNLTSQLLANIYLNELDQFCKHKLQIKYFIRYMDDFIILHHDKKHLHRLKVEIENFLNSQLELHLNRKTCIRPISVGIEFVGFRVWPTHMKLKKKTAKKMKRRLKYLQKAYARGEVTFEDVNTCVQSYLGILQHCDSYYLKCSILKSFVLIRNSS</sequence>
<dbReference type="Proteomes" id="UP000177894">
    <property type="component" value="Chromosome"/>
</dbReference>
<reference evidence="2 4" key="1">
    <citation type="submission" date="2016-10" db="EMBL/GenBank/DDBJ databases">
        <title>Complete Genome Sequence of Acetogen Clostridium formicoaceticum ATCC 27076.</title>
        <authorList>
            <person name="Bao T."/>
            <person name="Cheng C."/>
            <person name="Zhao J."/>
            <person name="Yang S.-T."/>
            <person name="Wang J."/>
            <person name="Wang M."/>
        </authorList>
    </citation>
    <scope>NUCLEOTIDE SEQUENCE [LARGE SCALE GENOMIC DNA]</scope>
    <source>
        <strain evidence="2 4">ATCC 27076</strain>
    </source>
</reference>
<evidence type="ECO:0000259" key="1">
    <source>
        <dbReference type="PROSITE" id="PS50878"/>
    </source>
</evidence>
<dbReference type="Pfam" id="PF00078">
    <property type="entry name" value="RVT_1"/>
    <property type="match status" value="1"/>
</dbReference>
<dbReference type="RefSeq" id="WP_070970114.1">
    <property type="nucleotide sequence ID" value="NZ_CP017603.1"/>
</dbReference>
<dbReference type="PANTHER" id="PTHR34047">
    <property type="entry name" value="NUCLEAR INTRON MATURASE 1, MITOCHONDRIAL-RELATED"/>
    <property type="match status" value="1"/>
</dbReference>
<dbReference type="InterPro" id="IPR043502">
    <property type="entry name" value="DNA/RNA_pol_sf"/>
</dbReference>
<evidence type="ECO:0000313" key="2">
    <source>
        <dbReference type="EMBL" id="AOY77177.1"/>
    </source>
</evidence>
<dbReference type="AlphaFoldDB" id="A0AAC9RL60"/>
<dbReference type="PROSITE" id="PS50878">
    <property type="entry name" value="RT_POL"/>
    <property type="match status" value="1"/>
</dbReference>
<dbReference type="InterPro" id="IPR000477">
    <property type="entry name" value="RT_dom"/>
</dbReference>
<reference evidence="3 5" key="2">
    <citation type="submission" date="2017-03" db="EMBL/GenBank/DDBJ databases">
        <title>Complete sequence of Clostridium formicaceticum DSM 92.</title>
        <authorList>
            <person name="Poehlein A."/>
            <person name="Karl M."/>
            <person name="Bengelsdorf F.R."/>
            <person name="Duerre P."/>
            <person name="Daniel R."/>
        </authorList>
    </citation>
    <scope>NUCLEOTIDE SEQUENCE [LARGE SCALE GENOMIC DNA]</scope>
    <source>
        <strain evidence="3 5">DSM 92</strain>
    </source>
</reference>
<dbReference type="InterPro" id="IPR051083">
    <property type="entry name" value="GrpII_Intron_Splice-Mob/Def"/>
</dbReference>
<dbReference type="CDD" id="cd01651">
    <property type="entry name" value="RT_G2_intron"/>
    <property type="match status" value="1"/>
</dbReference>
<name>A0AAC9RL60_9CLOT</name>
<organism evidence="3 5">
    <name type="scientific">Clostridium formicaceticum</name>
    <dbReference type="NCBI Taxonomy" id="1497"/>
    <lineage>
        <taxon>Bacteria</taxon>
        <taxon>Bacillati</taxon>
        <taxon>Bacillota</taxon>
        <taxon>Clostridia</taxon>
        <taxon>Eubacteriales</taxon>
        <taxon>Clostridiaceae</taxon>
        <taxon>Clostridium</taxon>
    </lineage>
</organism>
<dbReference type="Proteomes" id="UP000192478">
    <property type="component" value="Chromosome"/>
</dbReference>
<dbReference type="EMBL" id="CP020559">
    <property type="protein sequence ID" value="ARE87699.1"/>
    <property type="molecule type" value="Genomic_DNA"/>
</dbReference>
<gene>
    <name evidence="3" type="primary">ltrA_4</name>
    <name evidence="2" type="ORF">BJL90_15775</name>
    <name evidence="3" type="ORF">CLFO_20990</name>
</gene>
<evidence type="ECO:0000313" key="4">
    <source>
        <dbReference type="Proteomes" id="UP000177894"/>
    </source>
</evidence>
<evidence type="ECO:0000313" key="3">
    <source>
        <dbReference type="EMBL" id="ARE87699.1"/>
    </source>
</evidence>
<dbReference type="SUPFAM" id="SSF56672">
    <property type="entry name" value="DNA/RNA polymerases"/>
    <property type="match status" value="1"/>
</dbReference>
<evidence type="ECO:0000313" key="5">
    <source>
        <dbReference type="Proteomes" id="UP000192478"/>
    </source>
</evidence>
<feature type="domain" description="Reverse transcriptase" evidence="1">
    <location>
        <begin position="59"/>
        <end position="291"/>
    </location>
</feature>
<dbReference type="EMBL" id="CP017603">
    <property type="protein sequence ID" value="AOY77177.1"/>
    <property type="molecule type" value="Genomic_DNA"/>
</dbReference>
<proteinExistence type="predicted"/>
<keyword evidence="4" id="KW-1185">Reference proteome</keyword>
<accession>A0AAC9RL60</accession>
<dbReference type="PANTHER" id="PTHR34047:SF8">
    <property type="entry name" value="PROTEIN YKFC"/>
    <property type="match status" value="1"/>
</dbReference>
<protein>
    <submittedName>
        <fullName evidence="3">Group II intron-encoded protein LtrA</fullName>
    </submittedName>
    <submittedName>
        <fullName evidence="2">RNA-dependent DNA polymerase</fullName>
    </submittedName>
</protein>